<sequence>MSTTNTPVKDVLYSSRYYSSPYASTLAYSTYPYTSSLYRSAITPPRTSEWTEYQPVERKYIDYVPETKVEYVPVERTTRDYVEIKHVTSYEPQTRVERRTEYVPVEHVDEYVDYYPKNYSYVSRSPSYDYSPSLTTSSLRTSNYLPYYTSSYYRSPYSYRYYY</sequence>
<dbReference type="EMBL" id="GG662466">
    <property type="protein sequence ID" value="EAR83804.1"/>
    <property type="molecule type" value="Genomic_DNA"/>
</dbReference>
<dbReference type="OMA" id="VERRTEY"/>
<protein>
    <submittedName>
        <fullName evidence="1">Uncharacterized protein</fullName>
    </submittedName>
</protein>
<dbReference type="Proteomes" id="UP000009168">
    <property type="component" value="Unassembled WGS sequence"/>
</dbReference>
<evidence type="ECO:0000313" key="1">
    <source>
        <dbReference type="EMBL" id="EAR83804.1"/>
    </source>
</evidence>
<organism evidence="1 2">
    <name type="scientific">Tetrahymena thermophila (strain SB210)</name>
    <dbReference type="NCBI Taxonomy" id="312017"/>
    <lineage>
        <taxon>Eukaryota</taxon>
        <taxon>Sar</taxon>
        <taxon>Alveolata</taxon>
        <taxon>Ciliophora</taxon>
        <taxon>Intramacronucleata</taxon>
        <taxon>Oligohymenophorea</taxon>
        <taxon>Hymenostomatida</taxon>
        <taxon>Tetrahymenina</taxon>
        <taxon>Tetrahymenidae</taxon>
        <taxon>Tetrahymena</taxon>
    </lineage>
</organism>
<dbReference type="KEGG" id="tet:TTHERM_00823650"/>
<dbReference type="AlphaFoldDB" id="I7MCF6"/>
<dbReference type="InParanoid" id="I7MCF6"/>
<dbReference type="OrthoDB" id="287915at2759"/>
<gene>
    <name evidence="1" type="ORF">TTHERM_00823650</name>
</gene>
<reference evidence="2" key="1">
    <citation type="journal article" date="2006" name="PLoS Biol.">
        <title>Macronuclear genome sequence of the ciliate Tetrahymena thermophila, a model eukaryote.</title>
        <authorList>
            <person name="Eisen J.A."/>
            <person name="Coyne R.S."/>
            <person name="Wu M."/>
            <person name="Wu D."/>
            <person name="Thiagarajan M."/>
            <person name="Wortman J.R."/>
            <person name="Badger J.H."/>
            <person name="Ren Q."/>
            <person name="Amedeo P."/>
            <person name="Jones K.M."/>
            <person name="Tallon L.J."/>
            <person name="Delcher A.L."/>
            <person name="Salzberg S.L."/>
            <person name="Silva J.C."/>
            <person name="Haas B.J."/>
            <person name="Majoros W.H."/>
            <person name="Farzad M."/>
            <person name="Carlton J.M."/>
            <person name="Smith R.K. Jr."/>
            <person name="Garg J."/>
            <person name="Pearlman R.E."/>
            <person name="Karrer K.M."/>
            <person name="Sun L."/>
            <person name="Manning G."/>
            <person name="Elde N.C."/>
            <person name="Turkewitz A.P."/>
            <person name="Asai D.J."/>
            <person name="Wilkes D.E."/>
            <person name="Wang Y."/>
            <person name="Cai H."/>
            <person name="Collins K."/>
            <person name="Stewart B.A."/>
            <person name="Lee S.R."/>
            <person name="Wilamowska K."/>
            <person name="Weinberg Z."/>
            <person name="Ruzzo W.L."/>
            <person name="Wloga D."/>
            <person name="Gaertig J."/>
            <person name="Frankel J."/>
            <person name="Tsao C.-C."/>
            <person name="Gorovsky M.A."/>
            <person name="Keeling P.J."/>
            <person name="Waller R.F."/>
            <person name="Patron N.J."/>
            <person name="Cherry J.M."/>
            <person name="Stover N.A."/>
            <person name="Krieger C.J."/>
            <person name="del Toro C."/>
            <person name="Ryder H.F."/>
            <person name="Williamson S.C."/>
            <person name="Barbeau R.A."/>
            <person name="Hamilton E.P."/>
            <person name="Orias E."/>
        </authorList>
    </citation>
    <scope>NUCLEOTIDE SEQUENCE [LARGE SCALE GENOMIC DNA]</scope>
    <source>
        <strain evidence="2">SB210</strain>
    </source>
</reference>
<name>I7MCF6_TETTS</name>
<evidence type="ECO:0000313" key="2">
    <source>
        <dbReference type="Proteomes" id="UP000009168"/>
    </source>
</evidence>
<dbReference type="GeneID" id="7835676"/>
<proteinExistence type="predicted"/>
<dbReference type="Pfam" id="PF10992">
    <property type="entry name" value="Epiplasmin"/>
    <property type="match status" value="1"/>
</dbReference>
<dbReference type="eggNOG" id="ENOG502STGF">
    <property type="taxonomic scope" value="Eukaryota"/>
</dbReference>
<dbReference type="RefSeq" id="XP_001031467.1">
    <property type="nucleotide sequence ID" value="XM_001031467.3"/>
</dbReference>
<keyword evidence="2" id="KW-1185">Reference proteome</keyword>
<dbReference type="InterPro" id="IPR021258">
    <property type="entry name" value="Epiplasmin"/>
</dbReference>
<accession>I7MCF6</accession>
<dbReference type="HOGENOM" id="CLU_1900287_0_0_1"/>